<organism evidence="1 2">
    <name type="scientific">Clonostachys rosea f. rosea IK726</name>
    <dbReference type="NCBI Taxonomy" id="1349383"/>
    <lineage>
        <taxon>Eukaryota</taxon>
        <taxon>Fungi</taxon>
        <taxon>Dikarya</taxon>
        <taxon>Ascomycota</taxon>
        <taxon>Pezizomycotina</taxon>
        <taxon>Sordariomycetes</taxon>
        <taxon>Hypocreomycetidae</taxon>
        <taxon>Hypocreales</taxon>
        <taxon>Bionectriaceae</taxon>
        <taxon>Clonostachys</taxon>
    </lineage>
</organism>
<evidence type="ECO:0000313" key="2">
    <source>
        <dbReference type="Proteomes" id="UP000836387"/>
    </source>
</evidence>
<keyword evidence="2" id="KW-1185">Reference proteome</keyword>
<protein>
    <submittedName>
        <fullName evidence="1">Uncharacterized protein</fullName>
    </submittedName>
</protein>
<reference evidence="1" key="1">
    <citation type="submission" date="2020-04" db="EMBL/GenBank/DDBJ databases">
        <authorList>
            <person name="Broberg M."/>
        </authorList>
    </citation>
    <scope>NUCLEOTIDE SEQUENCE</scope>
</reference>
<comment type="caution">
    <text evidence="1">The sequence shown here is derived from an EMBL/GenBank/DDBJ whole genome shotgun (WGS) entry which is preliminary data.</text>
</comment>
<dbReference type="Proteomes" id="UP000836387">
    <property type="component" value="Unassembled WGS sequence"/>
</dbReference>
<proteinExistence type="predicted"/>
<reference evidence="1" key="2">
    <citation type="submission" date="2021-10" db="EMBL/GenBank/DDBJ databases">
        <authorList>
            <person name="Piombo E."/>
        </authorList>
    </citation>
    <scope>NUCLEOTIDE SEQUENCE</scope>
</reference>
<dbReference type="EMBL" id="CADEHS020000006">
    <property type="protein sequence ID" value="CAG9942294.1"/>
    <property type="molecule type" value="Genomic_DNA"/>
</dbReference>
<evidence type="ECO:0000313" key="1">
    <source>
        <dbReference type="EMBL" id="CAG9942294.1"/>
    </source>
</evidence>
<name>A0ACA9TN35_BIOOC</name>
<sequence length="454" mass="55038">MDRDHAFIHSRAADIITLNFLSICEQPTRSAKPSGSFLFHHILQLRVRGHDSRHPYRFLGDAISNRSFLLNHVIKALVNGSEHSRRFFDEYIPNRDFSRRETKCPFITRLKLLLSPLYQAYLAEYISAWHAELYRVQSYYEHLRFQFESWLPELSKLANRLGLQDISNIRCFSNRKPLYNRDNFRHANRTHDWSDLYYSVDVYRKLDLHSTDGSHDRSEFQQINDTDNRSDPHYTDSTNDRSDLKRTNGVYGRHKFHCTNSPYDGSKFHLPYRLYFKCTNRAYNGPDFHYPRYFYNRPDFEHSNTTYNRADLHYARRLFRRFDFKYAYRIDNWPNFHYFRWFDSRPEFKYTNRAYDGSDYSDDLNVRYYLEITFYLNRDIFAFDYRGFVNSIISIFEQFDYRFNFQFHNNTNDGLFTASHYVKPWFVKPTAVIVTIFHGILSFSNRKFFLVYTQ</sequence>
<accession>A0ACA9TN35</accession>
<gene>
    <name evidence="1" type="ORF">CRV2_00009226</name>
</gene>